<feature type="transmembrane region" description="Helical" evidence="7">
    <location>
        <begin position="163"/>
        <end position="184"/>
    </location>
</feature>
<dbReference type="GO" id="GO:0022857">
    <property type="term" value="F:transmembrane transporter activity"/>
    <property type="evidence" value="ECO:0007669"/>
    <property type="project" value="InterPro"/>
</dbReference>
<feature type="transmembrane region" description="Helical" evidence="7">
    <location>
        <begin position="136"/>
        <end position="157"/>
    </location>
</feature>
<dbReference type="STRING" id="257708.RGI145_08485"/>
<reference evidence="9 10" key="1">
    <citation type="submission" date="2016-05" db="EMBL/GenBank/DDBJ databases">
        <title>Complete Genome and Methylome Analysis of Psychrotrophic Bacterial Isolates from Antarctic Lake Untersee.</title>
        <authorList>
            <person name="Fomenkov A."/>
            <person name="Akimov V.N."/>
            <person name="Vasilyeva L.V."/>
            <person name="Andersen D."/>
            <person name="Vincze T."/>
            <person name="Roberts R.J."/>
        </authorList>
    </citation>
    <scope>NUCLEOTIDE SEQUENCE [LARGE SCALE GENOMIC DNA]</scope>
    <source>
        <strain evidence="9 10">U14-5</strain>
    </source>
</reference>
<feature type="transmembrane region" description="Helical" evidence="7">
    <location>
        <begin position="49"/>
        <end position="68"/>
    </location>
</feature>
<evidence type="ECO:0000256" key="6">
    <source>
        <dbReference type="ARBA" id="ARBA00023136"/>
    </source>
</evidence>
<evidence type="ECO:0000313" key="10">
    <source>
        <dbReference type="Proteomes" id="UP000185494"/>
    </source>
</evidence>
<evidence type="ECO:0000256" key="3">
    <source>
        <dbReference type="ARBA" id="ARBA00022475"/>
    </source>
</evidence>
<organism evidence="9 10">
    <name type="scientific">Roseomonas gilardii</name>
    <dbReference type="NCBI Taxonomy" id="257708"/>
    <lineage>
        <taxon>Bacteria</taxon>
        <taxon>Pseudomonadati</taxon>
        <taxon>Pseudomonadota</taxon>
        <taxon>Alphaproteobacteria</taxon>
        <taxon>Acetobacterales</taxon>
        <taxon>Roseomonadaceae</taxon>
        <taxon>Roseomonas</taxon>
    </lineage>
</organism>
<dbReference type="AlphaFoldDB" id="A0A1L7AEA4"/>
<proteinExistence type="predicted"/>
<feature type="transmembrane region" description="Helical" evidence="7">
    <location>
        <begin position="106"/>
        <end position="124"/>
    </location>
</feature>
<dbReference type="PANTHER" id="PTHR42718">
    <property type="entry name" value="MAJOR FACILITATOR SUPERFAMILY MULTIDRUG TRANSPORTER MFSC"/>
    <property type="match status" value="1"/>
</dbReference>
<dbReference type="RefSeq" id="WP_075798020.1">
    <property type="nucleotide sequence ID" value="NZ_CP015583.1"/>
</dbReference>
<comment type="subcellular location">
    <subcellularLocation>
        <location evidence="1">Cell membrane</location>
        <topology evidence="1">Multi-pass membrane protein</topology>
    </subcellularLocation>
</comment>
<feature type="transmembrane region" description="Helical" evidence="7">
    <location>
        <begin position="325"/>
        <end position="350"/>
    </location>
</feature>
<dbReference type="InterPro" id="IPR011701">
    <property type="entry name" value="MFS"/>
</dbReference>
<evidence type="ECO:0000256" key="1">
    <source>
        <dbReference type="ARBA" id="ARBA00004651"/>
    </source>
</evidence>
<sequence>MSRDRNRSVLVALLVAGTFFMENLDGTIIATALPRIAESFGVEAVDLNIGMSAYLLTLAVFIPASGWLADRFGARTVLSWAIAVFTLASLLCAVSDSVLTFTAARVLQGLGGAMMVPVGRLAVLRNTEKKDLVKRIATITWPGLAAPVLGPPLGGFITTYADWPWIFLLNLPLGVVALAMALRIVPNDHAVERRRFDGIGFLLTGGACFGFMYGLELVAQPGGQAWAGGGLLLGSFLLAALAVRHARGRAAPMLDLSALRVQTYRVTLAGGSLFRMAISAVPFLLPLMFQLAFGLDAFHSGLMVLAVFAGNLMMKPLTTPVLRRLGFRGTLLCNGLLSAATILACAFLTPQTPVPVILALLFVSGLARSMQFTALNTLAFADVPPGGMSGANTLFSTVQQMALGLGIALGAVVLRLGQSLHGEAGVPDLADFRLAFLVVAALALLSLADALRLPQDAARLVSGHQPGSARTG</sequence>
<gene>
    <name evidence="9" type="ORF">RGI145_08485</name>
</gene>
<evidence type="ECO:0000256" key="7">
    <source>
        <dbReference type="SAM" id="Phobius"/>
    </source>
</evidence>
<protein>
    <submittedName>
        <fullName evidence="9">MFS transporter</fullName>
    </submittedName>
</protein>
<dbReference type="Proteomes" id="UP000185494">
    <property type="component" value="Chromosome 1"/>
</dbReference>
<evidence type="ECO:0000313" key="9">
    <source>
        <dbReference type="EMBL" id="APT57124.1"/>
    </source>
</evidence>
<dbReference type="InterPro" id="IPR020846">
    <property type="entry name" value="MFS_dom"/>
</dbReference>
<keyword evidence="4 7" id="KW-0812">Transmembrane</keyword>
<evidence type="ECO:0000256" key="5">
    <source>
        <dbReference type="ARBA" id="ARBA00022989"/>
    </source>
</evidence>
<feature type="transmembrane region" description="Helical" evidence="7">
    <location>
        <begin position="356"/>
        <end position="381"/>
    </location>
</feature>
<evidence type="ECO:0000259" key="8">
    <source>
        <dbReference type="PROSITE" id="PS50850"/>
    </source>
</evidence>
<dbReference type="Gene3D" id="1.20.1250.20">
    <property type="entry name" value="MFS general substrate transporter like domains"/>
    <property type="match status" value="1"/>
</dbReference>
<feature type="transmembrane region" description="Helical" evidence="7">
    <location>
        <begin position="80"/>
        <end position="100"/>
    </location>
</feature>
<keyword evidence="5 7" id="KW-1133">Transmembrane helix</keyword>
<feature type="transmembrane region" description="Helical" evidence="7">
    <location>
        <begin position="434"/>
        <end position="451"/>
    </location>
</feature>
<dbReference type="SUPFAM" id="SSF103473">
    <property type="entry name" value="MFS general substrate transporter"/>
    <property type="match status" value="1"/>
</dbReference>
<dbReference type="Pfam" id="PF07690">
    <property type="entry name" value="MFS_1"/>
    <property type="match status" value="1"/>
</dbReference>
<feature type="transmembrane region" description="Helical" evidence="7">
    <location>
        <begin position="264"/>
        <end position="285"/>
    </location>
</feature>
<dbReference type="InterPro" id="IPR036259">
    <property type="entry name" value="MFS_trans_sf"/>
</dbReference>
<dbReference type="KEGG" id="rgi:RGI145_08485"/>
<evidence type="ECO:0000256" key="4">
    <source>
        <dbReference type="ARBA" id="ARBA00022692"/>
    </source>
</evidence>
<dbReference type="PROSITE" id="PS50850">
    <property type="entry name" value="MFS"/>
    <property type="match status" value="1"/>
</dbReference>
<feature type="transmembrane region" description="Helical" evidence="7">
    <location>
        <begin position="393"/>
        <end position="414"/>
    </location>
</feature>
<feature type="transmembrane region" description="Helical" evidence="7">
    <location>
        <begin position="291"/>
        <end position="313"/>
    </location>
</feature>
<name>A0A1L7AEA4_9PROT</name>
<dbReference type="Gene3D" id="1.20.1720.10">
    <property type="entry name" value="Multidrug resistance protein D"/>
    <property type="match status" value="1"/>
</dbReference>
<keyword evidence="2" id="KW-0813">Transport</keyword>
<feature type="transmembrane region" description="Helical" evidence="7">
    <location>
        <begin position="196"/>
        <end position="213"/>
    </location>
</feature>
<keyword evidence="6 7" id="KW-0472">Membrane</keyword>
<evidence type="ECO:0000256" key="2">
    <source>
        <dbReference type="ARBA" id="ARBA00022448"/>
    </source>
</evidence>
<feature type="domain" description="Major facilitator superfamily (MFS) profile" evidence="8">
    <location>
        <begin position="11"/>
        <end position="458"/>
    </location>
</feature>
<dbReference type="EMBL" id="CP015583">
    <property type="protein sequence ID" value="APT57124.1"/>
    <property type="molecule type" value="Genomic_DNA"/>
</dbReference>
<dbReference type="GO" id="GO:0005886">
    <property type="term" value="C:plasma membrane"/>
    <property type="evidence" value="ECO:0007669"/>
    <property type="project" value="UniProtKB-SubCell"/>
</dbReference>
<dbReference type="PANTHER" id="PTHR42718:SF46">
    <property type="entry name" value="BLR6921 PROTEIN"/>
    <property type="match status" value="1"/>
</dbReference>
<keyword evidence="3" id="KW-1003">Cell membrane</keyword>
<feature type="transmembrane region" description="Helical" evidence="7">
    <location>
        <begin position="225"/>
        <end position="243"/>
    </location>
</feature>
<accession>A0A1L7AEA4</accession>